<evidence type="ECO:0000313" key="2">
    <source>
        <dbReference type="EMBL" id="TBL80104.1"/>
    </source>
</evidence>
<name>A0A4Q9DV11_9BACL</name>
<dbReference type="PANTHER" id="PTHR43312:SF1">
    <property type="entry name" value="NADP-DEPENDENT OXIDOREDUCTASE DOMAIN-CONTAINING PROTEIN"/>
    <property type="match status" value="1"/>
</dbReference>
<reference evidence="2 3" key="1">
    <citation type="submission" date="2019-02" db="EMBL/GenBank/DDBJ databases">
        <title>Paenibacillus sp. nov., isolated from surface-sterilized tissue of Thalictrum simplex L.</title>
        <authorList>
            <person name="Tuo L."/>
        </authorList>
    </citation>
    <scope>NUCLEOTIDE SEQUENCE [LARGE SCALE GENOMIC DNA]</scope>
    <source>
        <strain evidence="2 3">N2SHLJ1</strain>
    </source>
</reference>
<dbReference type="OrthoDB" id="9773828at2"/>
<dbReference type="InterPro" id="IPR036812">
    <property type="entry name" value="NAD(P)_OxRdtase_dom_sf"/>
</dbReference>
<dbReference type="AlphaFoldDB" id="A0A4Q9DV11"/>
<dbReference type="Gene3D" id="3.20.20.100">
    <property type="entry name" value="NADP-dependent oxidoreductase domain"/>
    <property type="match status" value="1"/>
</dbReference>
<dbReference type="RefSeq" id="WP_131012520.1">
    <property type="nucleotide sequence ID" value="NZ_SIRE01000005.1"/>
</dbReference>
<dbReference type="InterPro" id="IPR053135">
    <property type="entry name" value="AKR2_Oxidoreductase"/>
</dbReference>
<dbReference type="Pfam" id="PF00248">
    <property type="entry name" value="Aldo_ket_red"/>
    <property type="match status" value="1"/>
</dbReference>
<proteinExistence type="predicted"/>
<evidence type="ECO:0000313" key="3">
    <source>
        <dbReference type="Proteomes" id="UP000293142"/>
    </source>
</evidence>
<protein>
    <submittedName>
        <fullName evidence="2">Aldo/keto reductase</fullName>
    </submittedName>
</protein>
<dbReference type="SUPFAM" id="SSF51430">
    <property type="entry name" value="NAD(P)-linked oxidoreductase"/>
    <property type="match status" value="1"/>
</dbReference>
<dbReference type="InterPro" id="IPR023210">
    <property type="entry name" value="NADP_OxRdtase_dom"/>
</dbReference>
<dbReference type="PANTHER" id="PTHR43312">
    <property type="entry name" value="D-THREO-ALDOSE 1-DEHYDROGENASE"/>
    <property type="match status" value="1"/>
</dbReference>
<evidence type="ECO:0000259" key="1">
    <source>
        <dbReference type="Pfam" id="PF00248"/>
    </source>
</evidence>
<dbReference type="CDD" id="cd19096">
    <property type="entry name" value="AKR_Fe-S_oxidoreductase"/>
    <property type="match status" value="1"/>
</dbReference>
<accession>A0A4Q9DV11</accession>
<dbReference type="EMBL" id="SIRE01000005">
    <property type="protein sequence ID" value="TBL80104.1"/>
    <property type="molecule type" value="Genomic_DNA"/>
</dbReference>
<gene>
    <name evidence="2" type="ORF">EYB31_06665</name>
</gene>
<dbReference type="Proteomes" id="UP000293142">
    <property type="component" value="Unassembled WGS sequence"/>
</dbReference>
<sequence>MEYRELANTGIQISRIGFGAQRFEHPHDRDACVETVLHAYNNGINFFDTAMLYCADQSEFILGDAIQEMKKGELPFHISSKCYYGDSGNFREKLETSLQRLGLQQIDFFTNLWGVKSYGDWLECVRFGAVDQMVRAREEGLIKHVSITTHMPSEDLRKVLSEYGFDINIVGYNVLNAPWRTEGMRASHGLGVGNIAMNPLGTGIIPQYEHVFNAICIRDHQSIVEGAIHYMLSSPYVDSVLVGLRNKSDVQDALDSFASFKPYTEEERQLVHTRLKRRIAELDYDTRHKIAMDICQKMYINREEVAALMDVYVLSIWRN</sequence>
<keyword evidence="3" id="KW-1185">Reference proteome</keyword>
<organism evidence="2 3">
    <name type="scientific">Paenibacillus thalictri</name>
    <dbReference type="NCBI Taxonomy" id="2527873"/>
    <lineage>
        <taxon>Bacteria</taxon>
        <taxon>Bacillati</taxon>
        <taxon>Bacillota</taxon>
        <taxon>Bacilli</taxon>
        <taxon>Bacillales</taxon>
        <taxon>Paenibacillaceae</taxon>
        <taxon>Paenibacillus</taxon>
    </lineage>
</organism>
<feature type="domain" description="NADP-dependent oxidoreductase" evidence="1">
    <location>
        <begin position="15"/>
        <end position="267"/>
    </location>
</feature>
<comment type="caution">
    <text evidence="2">The sequence shown here is derived from an EMBL/GenBank/DDBJ whole genome shotgun (WGS) entry which is preliminary data.</text>
</comment>